<keyword evidence="2" id="KW-0444">Lipid biosynthesis</keyword>
<dbReference type="Pfam" id="PF01553">
    <property type="entry name" value="Acyltransferase"/>
    <property type="match status" value="1"/>
</dbReference>
<keyword evidence="5 8" id="KW-0012">Acyltransferase</keyword>
<dbReference type="PANTHER" id="PTHR10434:SF64">
    <property type="entry name" value="1-ACYL-SN-GLYCEROL-3-PHOSPHATE ACYLTRANSFERASE-RELATED"/>
    <property type="match status" value="1"/>
</dbReference>
<dbReference type="RefSeq" id="WP_378164108.1">
    <property type="nucleotide sequence ID" value="NZ_JBHSBU010000001.1"/>
</dbReference>
<keyword evidence="3" id="KW-0808">Transferase</keyword>
<dbReference type="InterPro" id="IPR002123">
    <property type="entry name" value="Plipid/glycerol_acylTrfase"/>
</dbReference>
<organism evidence="8 9">
    <name type="scientific">Chitinimonas lacunae</name>
    <dbReference type="NCBI Taxonomy" id="1963018"/>
    <lineage>
        <taxon>Bacteria</taxon>
        <taxon>Pseudomonadati</taxon>
        <taxon>Pseudomonadota</taxon>
        <taxon>Betaproteobacteria</taxon>
        <taxon>Neisseriales</taxon>
        <taxon>Chitinibacteraceae</taxon>
        <taxon>Chitinimonas</taxon>
    </lineage>
</organism>
<dbReference type="CDD" id="cd07989">
    <property type="entry name" value="LPLAT_AGPAT-like"/>
    <property type="match status" value="1"/>
</dbReference>
<evidence type="ECO:0000313" key="8">
    <source>
        <dbReference type="EMBL" id="MFC4159880.1"/>
    </source>
</evidence>
<keyword evidence="6" id="KW-0812">Transmembrane</keyword>
<accession>A0ABV8MSM5</accession>
<evidence type="ECO:0000256" key="3">
    <source>
        <dbReference type="ARBA" id="ARBA00022679"/>
    </source>
</evidence>
<dbReference type="Proteomes" id="UP001595791">
    <property type="component" value="Unassembled WGS sequence"/>
</dbReference>
<proteinExistence type="predicted"/>
<reference evidence="9" key="1">
    <citation type="journal article" date="2019" name="Int. J. Syst. Evol. Microbiol.">
        <title>The Global Catalogue of Microorganisms (GCM) 10K type strain sequencing project: providing services to taxonomists for standard genome sequencing and annotation.</title>
        <authorList>
            <consortium name="The Broad Institute Genomics Platform"/>
            <consortium name="The Broad Institute Genome Sequencing Center for Infectious Disease"/>
            <person name="Wu L."/>
            <person name="Ma J."/>
        </authorList>
    </citation>
    <scope>NUCLEOTIDE SEQUENCE [LARGE SCALE GENOMIC DNA]</scope>
    <source>
        <strain evidence="9">LMG 29894</strain>
    </source>
</reference>
<comment type="caution">
    <text evidence="8">The sequence shown here is derived from an EMBL/GenBank/DDBJ whole genome shotgun (WGS) entry which is preliminary data.</text>
</comment>
<feature type="transmembrane region" description="Helical" evidence="6">
    <location>
        <begin position="12"/>
        <end position="34"/>
    </location>
</feature>
<evidence type="ECO:0000256" key="2">
    <source>
        <dbReference type="ARBA" id="ARBA00022516"/>
    </source>
</evidence>
<dbReference type="SMART" id="SM00563">
    <property type="entry name" value="PlsC"/>
    <property type="match status" value="1"/>
</dbReference>
<dbReference type="PANTHER" id="PTHR10434">
    <property type="entry name" value="1-ACYL-SN-GLYCEROL-3-PHOSPHATE ACYLTRANSFERASE"/>
    <property type="match status" value="1"/>
</dbReference>
<name>A0ABV8MSM5_9NEIS</name>
<evidence type="ECO:0000256" key="1">
    <source>
        <dbReference type="ARBA" id="ARBA00005189"/>
    </source>
</evidence>
<comment type="pathway">
    <text evidence="1">Lipid metabolism.</text>
</comment>
<keyword evidence="6" id="KW-0472">Membrane</keyword>
<dbReference type="EMBL" id="JBHSBU010000001">
    <property type="protein sequence ID" value="MFC4159880.1"/>
    <property type="molecule type" value="Genomic_DNA"/>
</dbReference>
<keyword evidence="6" id="KW-1133">Transmembrane helix</keyword>
<feature type="domain" description="Phospholipid/glycerol acyltransferase" evidence="7">
    <location>
        <begin position="80"/>
        <end position="194"/>
    </location>
</feature>
<dbReference type="SUPFAM" id="SSF69593">
    <property type="entry name" value="Glycerol-3-phosphate (1)-acyltransferase"/>
    <property type="match status" value="1"/>
</dbReference>
<gene>
    <name evidence="8" type="ORF">ACFOW7_11045</name>
</gene>
<evidence type="ECO:0000256" key="5">
    <source>
        <dbReference type="ARBA" id="ARBA00023315"/>
    </source>
</evidence>
<keyword evidence="9" id="KW-1185">Reference proteome</keyword>
<dbReference type="GO" id="GO:0016746">
    <property type="term" value="F:acyltransferase activity"/>
    <property type="evidence" value="ECO:0007669"/>
    <property type="project" value="UniProtKB-KW"/>
</dbReference>
<sequence length="254" mass="29458">MPKPLLRFFQTFYGIYLGLLFMLAVLSVVPPYLLAGLLAESRRQRWYMSANRYAMLAWSLLSGIRFRYEHRERLRPDRAYVCVTNHCNLLDMPSCAIGFIHPVRPLAKVEFARIPVLGFIFKRFCVLVERGSSESRRRSAMALVRTLGQGDSILLFPEGTRNRTPEPLQPFRDGAFRAAIDAQVPILPFVQIGMRELQELNTLWFRPGWALVRYLEPIETTGMTEADVPLLRERVRSLIEAELLREDPTFRNKR</sequence>
<evidence type="ECO:0000256" key="4">
    <source>
        <dbReference type="ARBA" id="ARBA00023098"/>
    </source>
</evidence>
<evidence type="ECO:0000256" key="6">
    <source>
        <dbReference type="SAM" id="Phobius"/>
    </source>
</evidence>
<evidence type="ECO:0000259" key="7">
    <source>
        <dbReference type="SMART" id="SM00563"/>
    </source>
</evidence>
<evidence type="ECO:0000313" key="9">
    <source>
        <dbReference type="Proteomes" id="UP001595791"/>
    </source>
</evidence>
<protein>
    <submittedName>
        <fullName evidence="8">Lysophospholipid acyltransferase family protein</fullName>
    </submittedName>
</protein>
<keyword evidence="4" id="KW-0443">Lipid metabolism</keyword>